<sequence>MMYCGILATVTESLGSILNTSFASSGATFFRNRR</sequence>
<reference evidence="1" key="1">
    <citation type="submission" date="2014-09" db="EMBL/GenBank/DDBJ databases">
        <authorList>
            <person name="Magalhaes I.L.F."/>
            <person name="Oliveira U."/>
            <person name="Santos F.R."/>
            <person name="Vidigal T.H.D.A."/>
            <person name="Brescovit A.D."/>
            <person name="Santos A.J."/>
        </authorList>
    </citation>
    <scope>NUCLEOTIDE SEQUENCE</scope>
    <source>
        <tissue evidence="1">Shoot tissue taken approximately 20 cm above the soil surface</tissue>
    </source>
</reference>
<evidence type="ECO:0000313" key="1">
    <source>
        <dbReference type="EMBL" id="JAD66180.1"/>
    </source>
</evidence>
<reference evidence="1" key="2">
    <citation type="journal article" date="2015" name="Data Brief">
        <title>Shoot transcriptome of the giant reed, Arundo donax.</title>
        <authorList>
            <person name="Barrero R.A."/>
            <person name="Guerrero F.D."/>
            <person name="Moolhuijzen P."/>
            <person name="Goolsby J.A."/>
            <person name="Tidwell J."/>
            <person name="Bellgard S.E."/>
            <person name="Bellgard M.I."/>
        </authorList>
    </citation>
    <scope>NUCLEOTIDE SEQUENCE</scope>
    <source>
        <tissue evidence="1">Shoot tissue taken approximately 20 cm above the soil surface</tissue>
    </source>
</reference>
<name>A0A0A9BYG7_ARUDO</name>
<organism evidence="1">
    <name type="scientific">Arundo donax</name>
    <name type="common">Giant reed</name>
    <name type="synonym">Donax arundinaceus</name>
    <dbReference type="NCBI Taxonomy" id="35708"/>
    <lineage>
        <taxon>Eukaryota</taxon>
        <taxon>Viridiplantae</taxon>
        <taxon>Streptophyta</taxon>
        <taxon>Embryophyta</taxon>
        <taxon>Tracheophyta</taxon>
        <taxon>Spermatophyta</taxon>
        <taxon>Magnoliopsida</taxon>
        <taxon>Liliopsida</taxon>
        <taxon>Poales</taxon>
        <taxon>Poaceae</taxon>
        <taxon>PACMAD clade</taxon>
        <taxon>Arundinoideae</taxon>
        <taxon>Arundineae</taxon>
        <taxon>Arundo</taxon>
    </lineage>
</organism>
<protein>
    <submittedName>
        <fullName evidence="1">Uncharacterized protein</fullName>
    </submittedName>
</protein>
<dbReference type="EMBL" id="GBRH01231715">
    <property type="protein sequence ID" value="JAD66180.1"/>
    <property type="molecule type" value="Transcribed_RNA"/>
</dbReference>
<dbReference type="AlphaFoldDB" id="A0A0A9BYG7"/>
<proteinExistence type="predicted"/>
<accession>A0A0A9BYG7</accession>